<reference evidence="2 3" key="1">
    <citation type="submission" date="2016-10" db="EMBL/GenBank/DDBJ databases">
        <authorList>
            <person name="de Groot N.N."/>
        </authorList>
    </citation>
    <scope>NUCLEOTIDE SEQUENCE [LARGE SCALE GENOMIC DNA]</scope>
    <source>
        <strain evidence="2 3">CGMCC 1.5337</strain>
    </source>
</reference>
<dbReference type="RefSeq" id="WP_089668531.1">
    <property type="nucleotide sequence ID" value="NZ_FOJA01000001.1"/>
</dbReference>
<accession>A0A1I0P0B8</accession>
<organism evidence="2 3">
    <name type="scientific">Halobacterium jilantaiense</name>
    <dbReference type="NCBI Taxonomy" id="355548"/>
    <lineage>
        <taxon>Archaea</taxon>
        <taxon>Methanobacteriati</taxon>
        <taxon>Methanobacteriota</taxon>
        <taxon>Stenosarchaea group</taxon>
        <taxon>Halobacteria</taxon>
        <taxon>Halobacteriales</taxon>
        <taxon>Halobacteriaceae</taxon>
        <taxon>Halobacterium</taxon>
    </lineage>
</organism>
<keyword evidence="3" id="KW-1185">Reference proteome</keyword>
<dbReference type="EMBL" id="FOJA01000001">
    <property type="protein sequence ID" value="SEW07531.1"/>
    <property type="molecule type" value="Genomic_DNA"/>
</dbReference>
<proteinExistence type="predicted"/>
<evidence type="ECO:0000313" key="3">
    <source>
        <dbReference type="Proteomes" id="UP000198518"/>
    </source>
</evidence>
<protein>
    <submittedName>
        <fullName evidence="2">Uncharacterized protein</fullName>
    </submittedName>
</protein>
<feature type="region of interest" description="Disordered" evidence="1">
    <location>
        <begin position="161"/>
        <end position="195"/>
    </location>
</feature>
<evidence type="ECO:0000313" key="2">
    <source>
        <dbReference type="EMBL" id="SEW07531.1"/>
    </source>
</evidence>
<dbReference type="OrthoDB" id="299301at2157"/>
<name>A0A1I0P0B8_9EURY</name>
<sequence>MELDDAVIEEAGSRGGQLLVGKLVKLAEKHHDTAPGVPQSLVEDYLDALAEDSVDGEQLREQLRAHLADDREAPNKGAVYEVGDGRVSGYPAAWHERLDPDDSLAAYVAVMTETADLPKSAASSGVSKDDLLEAAAVLSDRSREDARAELRDLRGDGVLVADADQHPRAGVTLAEDTEFEKEQWDKPDFGERSTE</sequence>
<gene>
    <name evidence="2" type="ORF">SAMN04487945_1291</name>
</gene>
<dbReference type="Proteomes" id="UP000198518">
    <property type="component" value="Unassembled WGS sequence"/>
</dbReference>
<feature type="compositionally biased region" description="Basic and acidic residues" evidence="1">
    <location>
        <begin position="180"/>
        <end position="195"/>
    </location>
</feature>
<evidence type="ECO:0000256" key="1">
    <source>
        <dbReference type="SAM" id="MobiDB-lite"/>
    </source>
</evidence>
<dbReference type="AlphaFoldDB" id="A0A1I0P0B8"/>
<dbReference type="STRING" id="355548.SAMN04487945_1291"/>